<dbReference type="InterPro" id="IPR029044">
    <property type="entry name" value="Nucleotide-diphossugar_trans"/>
</dbReference>
<dbReference type="SUPFAM" id="SSF53448">
    <property type="entry name" value="Nucleotide-diphospho-sugar transferases"/>
    <property type="match status" value="1"/>
</dbReference>
<evidence type="ECO:0000259" key="6">
    <source>
        <dbReference type="Pfam" id="PF00535"/>
    </source>
</evidence>
<organism evidence="7 8">
    <name type="scientific">Chelatococcus sambhunathii</name>
    <dbReference type="NCBI Taxonomy" id="363953"/>
    <lineage>
        <taxon>Bacteria</taxon>
        <taxon>Pseudomonadati</taxon>
        <taxon>Pseudomonadota</taxon>
        <taxon>Alphaproteobacteria</taxon>
        <taxon>Hyphomicrobiales</taxon>
        <taxon>Chelatococcaceae</taxon>
        <taxon>Chelatococcus</taxon>
    </lineage>
</organism>
<evidence type="ECO:0000256" key="3">
    <source>
        <dbReference type="ARBA" id="ARBA00022676"/>
    </source>
</evidence>
<name>A0ABU1DIF0_9HYPH</name>
<keyword evidence="4" id="KW-0808">Transferase</keyword>
<proteinExistence type="predicted"/>
<dbReference type="InterPro" id="IPR001173">
    <property type="entry name" value="Glyco_trans_2-like"/>
</dbReference>
<evidence type="ECO:0000256" key="5">
    <source>
        <dbReference type="ARBA" id="ARBA00023136"/>
    </source>
</evidence>
<accession>A0ABU1DIF0</accession>
<keyword evidence="5" id="KW-0472">Membrane</keyword>
<protein>
    <submittedName>
        <fullName evidence="7">Glycosyltransferase</fullName>
    </submittedName>
</protein>
<comment type="caution">
    <text evidence="7">The sequence shown here is derived from an EMBL/GenBank/DDBJ whole genome shotgun (WGS) entry which is preliminary data.</text>
</comment>
<evidence type="ECO:0000313" key="8">
    <source>
        <dbReference type="Proteomes" id="UP001181622"/>
    </source>
</evidence>
<keyword evidence="2" id="KW-1003">Cell membrane</keyword>
<feature type="domain" description="Glycosyltransferase 2-like" evidence="6">
    <location>
        <begin position="3"/>
        <end position="105"/>
    </location>
</feature>
<dbReference type="Pfam" id="PF00535">
    <property type="entry name" value="Glycos_transf_2"/>
    <property type="match status" value="1"/>
</dbReference>
<dbReference type="Gene3D" id="3.90.550.10">
    <property type="entry name" value="Spore Coat Polysaccharide Biosynthesis Protein SpsA, Chain A"/>
    <property type="match status" value="1"/>
</dbReference>
<comment type="subcellular location">
    <subcellularLocation>
        <location evidence="1">Cell membrane</location>
    </subcellularLocation>
</comment>
<keyword evidence="3" id="KW-0328">Glycosyltransferase</keyword>
<keyword evidence="8" id="KW-1185">Reference proteome</keyword>
<evidence type="ECO:0000256" key="1">
    <source>
        <dbReference type="ARBA" id="ARBA00004236"/>
    </source>
</evidence>
<dbReference type="PANTHER" id="PTHR43646">
    <property type="entry name" value="GLYCOSYLTRANSFERASE"/>
    <property type="match status" value="1"/>
</dbReference>
<dbReference type="RefSeq" id="WP_309393108.1">
    <property type="nucleotide sequence ID" value="NZ_JADBEO010000034.1"/>
</dbReference>
<dbReference type="Proteomes" id="UP001181622">
    <property type="component" value="Unassembled WGS sequence"/>
</dbReference>
<evidence type="ECO:0000256" key="4">
    <source>
        <dbReference type="ARBA" id="ARBA00022679"/>
    </source>
</evidence>
<gene>
    <name evidence="7" type="ORF">IHQ68_14600</name>
</gene>
<dbReference type="EMBL" id="JADBEO010000034">
    <property type="protein sequence ID" value="MDR4307851.1"/>
    <property type="molecule type" value="Genomic_DNA"/>
</dbReference>
<sequence length="229" mass="24354">MLSVVIPTRNDERALVRTLASLVPAAADGVVRDVIVADSGSTDATLEVADLAGCRVAGPVPGGPQARGALLDGAVRTAKGPWVMVLEPGVVLEEGWHREAAAMIETLERRGEAERRALTFSFGLDSFDASARLSERFAGLTRLLTGLPRPEQGLLVHRSLYDRAGGFRNLPAMAGADLLRRIGSRRLLRLRSRALAPVDPDARGAWGKAALRGGLLMLRLPTSVVARLG</sequence>
<evidence type="ECO:0000313" key="7">
    <source>
        <dbReference type="EMBL" id="MDR4307851.1"/>
    </source>
</evidence>
<reference evidence="7" key="1">
    <citation type="submission" date="2020-10" db="EMBL/GenBank/DDBJ databases">
        <authorList>
            <person name="Abbas A."/>
            <person name="Razzaq R."/>
            <person name="Waqas M."/>
            <person name="Abbas N."/>
            <person name="Nielsen T.K."/>
            <person name="Hansen L.H."/>
            <person name="Hussain S."/>
            <person name="Shahid M."/>
        </authorList>
    </citation>
    <scope>NUCLEOTIDE SEQUENCE</scope>
    <source>
        <strain evidence="7">S14</strain>
    </source>
</reference>
<dbReference type="PANTHER" id="PTHR43646:SF2">
    <property type="entry name" value="GLYCOSYLTRANSFERASE 2-LIKE DOMAIN-CONTAINING PROTEIN"/>
    <property type="match status" value="1"/>
</dbReference>
<evidence type="ECO:0000256" key="2">
    <source>
        <dbReference type="ARBA" id="ARBA00022475"/>
    </source>
</evidence>